<protein>
    <submittedName>
        <fullName evidence="2">Polyurethanase</fullName>
    </submittedName>
</protein>
<comment type="caution">
    <text evidence="2">The sequence shown here is derived from an EMBL/GenBank/DDBJ whole genome shotgun (WGS) entry which is preliminary data.</text>
</comment>
<accession>A0A1Q8EPK9</accession>
<gene>
    <name evidence="2" type="ORF">BTN82_15700</name>
</gene>
<organism evidence="2 3">
    <name type="scientific">Pseudomonas chlororaphis</name>
    <dbReference type="NCBI Taxonomy" id="587753"/>
    <lineage>
        <taxon>Bacteria</taxon>
        <taxon>Pseudomonadati</taxon>
        <taxon>Pseudomonadota</taxon>
        <taxon>Gammaproteobacteria</taxon>
        <taxon>Pseudomonadales</taxon>
        <taxon>Pseudomonadaceae</taxon>
        <taxon>Pseudomonas</taxon>
    </lineage>
</organism>
<dbReference type="SUPFAM" id="SSF51120">
    <property type="entry name" value="beta-Roll"/>
    <property type="match status" value="2"/>
</dbReference>
<dbReference type="EMBL" id="MSCT01000012">
    <property type="protein sequence ID" value="OLF53709.1"/>
    <property type="molecule type" value="Genomic_DNA"/>
</dbReference>
<dbReference type="Proteomes" id="UP000185578">
    <property type="component" value="Unassembled WGS sequence"/>
</dbReference>
<evidence type="ECO:0000256" key="1">
    <source>
        <dbReference type="ARBA" id="ARBA00022837"/>
    </source>
</evidence>
<dbReference type="AlphaFoldDB" id="A0A1Q8EPK9"/>
<dbReference type="Gene3D" id="3.40.50.1820">
    <property type="entry name" value="alpha/beta hydrolase"/>
    <property type="match status" value="1"/>
</dbReference>
<keyword evidence="1" id="KW-0106">Calcium</keyword>
<dbReference type="InterPro" id="IPR001343">
    <property type="entry name" value="Hemolysn_Ca-bd"/>
</dbReference>
<sequence length="566" mass="59106">MGVFDYRNFKGETGKALYADALALTLYAYAPTGEALASGWKSISAGQLGYQGTVGPQGTFFGEKDGFTTAEVEVLGRYDEAGKLLSVGIAFRGTGGLGFSDTLGDIKNNLLAAVGPAGYASDYSKNAFDKLFTSVAQFAKAQGLSGQDVLVSGHSLGGLGVNSLAELSGANWGGFYADAQYVAFASPTQSAAGNVLNIGYENDPVFRVLDGTTFNASSLGAHDKPQASATNNIVNFNEHYASTLENLLPQSILNPLSWKAHGSEGYAAGLNRVVDSAFYDLTSKDSTLIVSTLSESSRGSTWVEDLNRNAEPHKGSTFIFGTDGNDLLKGGSGNDFIEGRDGNDTFRDSGGYNILLGGKGHNVFDLQQPLSTFSVVNDGDGSLYVRDAYGGISMTRDIGAIITKEPGFLWGLFKNDVTHSVTDQGLLAGDQLTHYNHSLNGDAYGNALVASVNGDWLFGHGGNDVLRSDKSDVTFVGGAGDDVMYSSGGGTNTFLFSGAFGFDTIHGYQGSDKLVFMGVAGAGQGYDYSQHLTQSGQDTLLSVGDYAVKLVGVGADSLSGAGIVFA</sequence>
<dbReference type="Gene3D" id="2.150.10.10">
    <property type="entry name" value="Serralysin-like metalloprotease, C-terminal"/>
    <property type="match status" value="1"/>
</dbReference>
<dbReference type="RefSeq" id="WP_075120047.1">
    <property type="nucleotide sequence ID" value="NZ_MSCT01000012.1"/>
</dbReference>
<evidence type="ECO:0000313" key="2">
    <source>
        <dbReference type="EMBL" id="OLF53709.1"/>
    </source>
</evidence>
<dbReference type="GO" id="GO:0005509">
    <property type="term" value="F:calcium ion binding"/>
    <property type="evidence" value="ECO:0007669"/>
    <property type="project" value="InterPro"/>
</dbReference>
<dbReference type="InterPro" id="IPR029058">
    <property type="entry name" value="AB_hydrolase_fold"/>
</dbReference>
<dbReference type="PRINTS" id="PR00313">
    <property type="entry name" value="CABNDNGRPT"/>
</dbReference>
<proteinExistence type="predicted"/>
<dbReference type="Pfam" id="PF00353">
    <property type="entry name" value="HemolysinCabind"/>
    <property type="match status" value="3"/>
</dbReference>
<evidence type="ECO:0000313" key="3">
    <source>
        <dbReference type="Proteomes" id="UP000185578"/>
    </source>
</evidence>
<dbReference type="SUPFAM" id="SSF53474">
    <property type="entry name" value="alpha/beta-Hydrolases"/>
    <property type="match status" value="1"/>
</dbReference>
<dbReference type="OrthoDB" id="7010652at2"/>
<dbReference type="InterPro" id="IPR011049">
    <property type="entry name" value="Serralysin-like_metalloprot_C"/>
</dbReference>
<name>A0A1Q8EPK9_9PSED</name>
<reference evidence="2 3" key="1">
    <citation type="submission" date="2016-12" db="EMBL/GenBank/DDBJ databases">
        <authorList>
            <person name="Song W.-J."/>
            <person name="Kurnit D.M."/>
        </authorList>
    </citation>
    <scope>NUCLEOTIDE SEQUENCE [LARGE SCALE GENOMIC DNA]</scope>
    <source>
        <strain evidence="2 3">PCL1601</strain>
    </source>
</reference>